<keyword evidence="5" id="KW-1185">Reference proteome</keyword>
<keyword evidence="3" id="KW-0539">Nucleus</keyword>
<dbReference type="GO" id="GO:0003729">
    <property type="term" value="F:mRNA binding"/>
    <property type="evidence" value="ECO:0007669"/>
    <property type="project" value="TreeGrafter"/>
</dbReference>
<dbReference type="PANTHER" id="PTHR13375">
    <property type="entry name" value="FMS INTERACTING PROTEIN"/>
    <property type="match status" value="1"/>
</dbReference>
<dbReference type="AlphaFoldDB" id="A0AAV8X0S6"/>
<protein>
    <submittedName>
        <fullName evidence="4">Uncharacterized protein</fullName>
    </submittedName>
</protein>
<gene>
    <name evidence="4" type="ORF">NQ314_014620</name>
</gene>
<dbReference type="GO" id="GO:0006406">
    <property type="term" value="P:mRNA export from nucleus"/>
    <property type="evidence" value="ECO:0007669"/>
    <property type="project" value="TreeGrafter"/>
</dbReference>
<sequence>MVKEASSSSIKKKRKTTSAENETEPDIYKLWNLKKKSPHSVRVHLMRIYTLKCARILRKCWVKFLKGKSKKSVDATLNRDLLTEICVKLCIIKKLNRIDKIKHVFGKETLSTEKQKCDSIKLSYQNLVYELHHLVAETNKCLAFKSKDEDIELVTFEEFMKEAPESLSKKFTEYNEENTEQRHSLRLSRLEWELTQRKSLAELCKSLIEEQKKLGQDLVERRDKLNTLRPLLMSIINATKPLQEHLDVSFDQLRDEHKLAFLLPDPLYIFYVNIVSYKNVYGSGGGQKRRHRKSVQQVDPMEEKKKKLLEVHPLSVEITAMVENGPSLIATFRYYTKLKIVTVTSKVNMPANITANTAREILSGENILGELMEGDFGVESPNPTTPYQLKKIGVNSYQFLVPQIGYAYNWAQGVCGMDFLTKQKACCDKIGSSNVENVVKILFKRLVVRNDLANQLQQLEQNILPKLPSTVNLPSSPVSSLTKWSSITYQKFCQSEFTQALVEEELVSPSDLFYSTTLNRGNANMQALIVIKDNYPDTPPMFSLCLNYNGVFHSGNSDEIRCKKQKKTLQIQESRNWYLHPILEHVKKFENTS</sequence>
<comment type="caution">
    <text evidence="4">The sequence shown here is derived from an EMBL/GenBank/DDBJ whole genome shotgun (WGS) entry which is preliminary data.</text>
</comment>
<proteinExistence type="inferred from homology"/>
<dbReference type="PANTHER" id="PTHR13375:SF3">
    <property type="entry name" value="THO COMPLEX SUBUNIT 5 HOMOLOG"/>
    <property type="match status" value="1"/>
</dbReference>
<evidence type="ECO:0000256" key="1">
    <source>
        <dbReference type="ARBA" id="ARBA00004123"/>
    </source>
</evidence>
<reference evidence="4" key="1">
    <citation type="journal article" date="2023" name="Insect Mol. Biol.">
        <title>Genome sequencing provides insights into the evolution of gene families encoding plant cell wall-degrading enzymes in longhorned beetles.</title>
        <authorList>
            <person name="Shin N.R."/>
            <person name="Okamura Y."/>
            <person name="Kirsch R."/>
            <person name="Pauchet Y."/>
        </authorList>
    </citation>
    <scope>NUCLEOTIDE SEQUENCE</scope>
    <source>
        <strain evidence="4">RBIC_L_NR</strain>
    </source>
</reference>
<dbReference type="Proteomes" id="UP001162156">
    <property type="component" value="Unassembled WGS sequence"/>
</dbReference>
<comment type="subcellular location">
    <subcellularLocation>
        <location evidence="1">Nucleus</location>
    </subcellularLocation>
</comment>
<name>A0AAV8X0S6_9CUCU</name>
<evidence type="ECO:0000256" key="2">
    <source>
        <dbReference type="ARBA" id="ARBA00008044"/>
    </source>
</evidence>
<evidence type="ECO:0000256" key="3">
    <source>
        <dbReference type="ARBA" id="ARBA00023242"/>
    </source>
</evidence>
<dbReference type="InterPro" id="IPR019163">
    <property type="entry name" value="THO_Thoc5"/>
</dbReference>
<accession>A0AAV8X0S6</accession>
<dbReference type="Pfam" id="PF09766">
    <property type="entry name" value="FmiP_Thoc5"/>
    <property type="match status" value="2"/>
</dbReference>
<dbReference type="EMBL" id="JANEYF010004033">
    <property type="protein sequence ID" value="KAJ8932500.1"/>
    <property type="molecule type" value="Genomic_DNA"/>
</dbReference>
<comment type="similarity">
    <text evidence="2">Belongs to the THOC5 family.</text>
</comment>
<organism evidence="4 5">
    <name type="scientific">Rhamnusium bicolor</name>
    <dbReference type="NCBI Taxonomy" id="1586634"/>
    <lineage>
        <taxon>Eukaryota</taxon>
        <taxon>Metazoa</taxon>
        <taxon>Ecdysozoa</taxon>
        <taxon>Arthropoda</taxon>
        <taxon>Hexapoda</taxon>
        <taxon>Insecta</taxon>
        <taxon>Pterygota</taxon>
        <taxon>Neoptera</taxon>
        <taxon>Endopterygota</taxon>
        <taxon>Coleoptera</taxon>
        <taxon>Polyphaga</taxon>
        <taxon>Cucujiformia</taxon>
        <taxon>Chrysomeloidea</taxon>
        <taxon>Cerambycidae</taxon>
        <taxon>Lepturinae</taxon>
        <taxon>Rhagiini</taxon>
        <taxon>Rhamnusium</taxon>
    </lineage>
</organism>
<dbReference type="GO" id="GO:0000445">
    <property type="term" value="C:THO complex part of transcription export complex"/>
    <property type="evidence" value="ECO:0007669"/>
    <property type="project" value="TreeGrafter"/>
</dbReference>
<evidence type="ECO:0000313" key="5">
    <source>
        <dbReference type="Proteomes" id="UP001162156"/>
    </source>
</evidence>
<evidence type="ECO:0000313" key="4">
    <source>
        <dbReference type="EMBL" id="KAJ8932500.1"/>
    </source>
</evidence>